<keyword evidence="1" id="KW-0732">Signal</keyword>
<keyword evidence="3" id="KW-1185">Reference proteome</keyword>
<dbReference type="Proteomes" id="UP001595615">
    <property type="component" value="Unassembled WGS sequence"/>
</dbReference>
<reference evidence="3" key="1">
    <citation type="journal article" date="2019" name="Int. J. Syst. Evol. Microbiol.">
        <title>The Global Catalogue of Microorganisms (GCM) 10K type strain sequencing project: providing services to taxonomists for standard genome sequencing and annotation.</title>
        <authorList>
            <consortium name="The Broad Institute Genomics Platform"/>
            <consortium name="The Broad Institute Genome Sequencing Center for Infectious Disease"/>
            <person name="Wu L."/>
            <person name="Ma J."/>
        </authorList>
    </citation>
    <scope>NUCLEOTIDE SEQUENCE [LARGE SCALE GENOMIC DNA]</scope>
    <source>
        <strain evidence="3">KCTC 42644</strain>
    </source>
</reference>
<feature type="signal peptide" evidence="1">
    <location>
        <begin position="1"/>
        <end position="20"/>
    </location>
</feature>
<sequence length="308" mass="32850">MLRPLLLAALLCGAATPLAAQPKPGGKRTGSVEVTVSYSGAGGWERAPQSQKHQYNRSFTYRAPLVGYYNGASGWKEIDSKLPPVIEGPIPESRMTSADVADLTASVEAAEARCGEDEACLMAALMPKAQSLKAAGKLEVPKVMPKGNAPDFTRFVIFSPDCATATASLTVADKHQDVMIEASEGNSGLRRRDYTVGGTRTVRGESMAHCRMNAALDTKTGKISVHVPIDVRMDATASDNPKDKWPIDFAGTGGTAALRQRLEAKLRWLEVPAGKTASGRRVLENVNEATGEATPIRATVEWKISIDG</sequence>
<organism evidence="2 3">
    <name type="scientific">Sphingoaurantiacus capsulatus</name>
    <dbReference type="NCBI Taxonomy" id="1771310"/>
    <lineage>
        <taxon>Bacteria</taxon>
        <taxon>Pseudomonadati</taxon>
        <taxon>Pseudomonadota</taxon>
        <taxon>Alphaproteobacteria</taxon>
        <taxon>Sphingomonadales</taxon>
        <taxon>Sphingosinicellaceae</taxon>
        <taxon>Sphingoaurantiacus</taxon>
    </lineage>
</organism>
<dbReference type="RefSeq" id="WP_380855504.1">
    <property type="nucleotide sequence ID" value="NZ_JBHRXV010000001.1"/>
</dbReference>
<dbReference type="EMBL" id="JBHRXV010000001">
    <property type="protein sequence ID" value="MFC3711150.1"/>
    <property type="molecule type" value="Genomic_DNA"/>
</dbReference>
<gene>
    <name evidence="2" type="ORF">ACFOMD_01115</name>
</gene>
<proteinExistence type="predicted"/>
<evidence type="ECO:0000313" key="3">
    <source>
        <dbReference type="Proteomes" id="UP001595615"/>
    </source>
</evidence>
<evidence type="ECO:0008006" key="4">
    <source>
        <dbReference type="Google" id="ProtNLM"/>
    </source>
</evidence>
<evidence type="ECO:0000313" key="2">
    <source>
        <dbReference type="EMBL" id="MFC3711150.1"/>
    </source>
</evidence>
<comment type="caution">
    <text evidence="2">The sequence shown here is derived from an EMBL/GenBank/DDBJ whole genome shotgun (WGS) entry which is preliminary data.</text>
</comment>
<name>A0ABV7X4R5_9SPHN</name>
<evidence type="ECO:0000256" key="1">
    <source>
        <dbReference type="SAM" id="SignalP"/>
    </source>
</evidence>
<feature type="chain" id="PRO_5046752221" description="DUF4384 domain-containing protein" evidence="1">
    <location>
        <begin position="21"/>
        <end position="308"/>
    </location>
</feature>
<accession>A0ABV7X4R5</accession>
<protein>
    <recommendedName>
        <fullName evidence="4">DUF4384 domain-containing protein</fullName>
    </recommendedName>
</protein>